<dbReference type="Gene3D" id="3.40.50.150">
    <property type="entry name" value="Vaccinia Virus protein VP39"/>
    <property type="match status" value="1"/>
</dbReference>
<dbReference type="GeneID" id="19954428"/>
<dbReference type="OrthoDB" id="411785at2759"/>
<gene>
    <name evidence="6" type="ORF">SDRG_13701</name>
</gene>
<name>T0RG14_SAPDV</name>
<evidence type="ECO:0000256" key="3">
    <source>
        <dbReference type="ARBA" id="ARBA00022679"/>
    </source>
</evidence>
<evidence type="ECO:0000256" key="1">
    <source>
        <dbReference type="ARBA" id="ARBA00008361"/>
    </source>
</evidence>
<accession>T0RG14</accession>
<dbReference type="GO" id="GO:0032259">
    <property type="term" value="P:methylation"/>
    <property type="evidence" value="ECO:0007669"/>
    <property type="project" value="UniProtKB-KW"/>
</dbReference>
<proteinExistence type="inferred from homology"/>
<keyword evidence="7" id="KW-1185">Reference proteome</keyword>
<feature type="domain" description="Methyltransferase type 11" evidence="4">
    <location>
        <begin position="235"/>
        <end position="353"/>
    </location>
</feature>
<dbReference type="OMA" id="YWEARFE"/>
<keyword evidence="2" id="KW-0489">Methyltransferase</keyword>
<dbReference type="InterPro" id="IPR029063">
    <property type="entry name" value="SAM-dependent_MTases_sf"/>
</dbReference>
<evidence type="ECO:0000313" key="7">
    <source>
        <dbReference type="Proteomes" id="UP000030762"/>
    </source>
</evidence>
<protein>
    <submittedName>
        <fullName evidence="6">Uncharacterized protein</fullName>
    </submittedName>
</protein>
<keyword evidence="3" id="KW-0808">Transferase</keyword>
<dbReference type="PANTHER" id="PTHR12176:SF79">
    <property type="entry name" value="METHYLTRANSFERASE TYPE 11 DOMAIN-CONTAINING PROTEIN"/>
    <property type="match status" value="1"/>
</dbReference>
<dbReference type="Proteomes" id="UP000030762">
    <property type="component" value="Unassembled WGS sequence"/>
</dbReference>
<dbReference type="PANTHER" id="PTHR12176">
    <property type="entry name" value="SAM-DEPENDENT METHYLTRANSFERASE SUPERFAMILY PROTEIN"/>
    <property type="match status" value="1"/>
</dbReference>
<dbReference type="SUPFAM" id="SSF53335">
    <property type="entry name" value="S-adenosyl-L-methionine-dependent methyltransferases"/>
    <property type="match status" value="1"/>
</dbReference>
<dbReference type="InterPro" id="IPR013216">
    <property type="entry name" value="Methyltransf_11"/>
</dbReference>
<dbReference type="VEuPathDB" id="FungiDB:SDRG_13701"/>
<evidence type="ECO:0000259" key="4">
    <source>
        <dbReference type="Pfam" id="PF08241"/>
    </source>
</evidence>
<dbReference type="InterPro" id="IPR051419">
    <property type="entry name" value="Lys/N-term_MeTrsfase_sf"/>
</dbReference>
<dbReference type="GO" id="GO:0008757">
    <property type="term" value="F:S-adenosylmethionine-dependent methyltransferase activity"/>
    <property type="evidence" value="ECO:0007669"/>
    <property type="project" value="InterPro"/>
</dbReference>
<dbReference type="Pfam" id="PF08241">
    <property type="entry name" value="Methyltransf_11"/>
    <property type="match status" value="1"/>
</dbReference>
<feature type="domain" description="Tubulin--tyrosine ligase-like protein 12 SET-like" evidence="5">
    <location>
        <begin position="56"/>
        <end position="185"/>
    </location>
</feature>
<dbReference type="AlphaFoldDB" id="T0RG14"/>
<dbReference type="InterPro" id="IPR057954">
    <property type="entry name" value="SET_TTL12"/>
</dbReference>
<dbReference type="Pfam" id="PF25556">
    <property type="entry name" value="SET_TTL"/>
    <property type="match status" value="1"/>
</dbReference>
<organism evidence="6 7">
    <name type="scientific">Saprolegnia diclina (strain VS20)</name>
    <dbReference type="NCBI Taxonomy" id="1156394"/>
    <lineage>
        <taxon>Eukaryota</taxon>
        <taxon>Sar</taxon>
        <taxon>Stramenopiles</taxon>
        <taxon>Oomycota</taxon>
        <taxon>Saprolegniomycetes</taxon>
        <taxon>Saprolegniales</taxon>
        <taxon>Saprolegniaceae</taxon>
        <taxon>Saprolegnia</taxon>
    </lineage>
</organism>
<sequence>MVMEQLMERHAAQLSHYDVPIHLREEALLKALSNDYGCPLLRREVVDGKTRIVATRSAEPESGIWVLDHAWLFQTARNAREELETNETLRHKIQKITSHFAPEVATVDDIVVNLVHCAYSIKFGHNASDLYHYVLDDVGAILRCGKSNNNVQVAPLFCVDTGKLLSLIWPVATMAAGDEIVRPHATKISLIQLGKQTYWESRYEDEDEFDWYCSYAIMRDLFRRYAVPSDAVLIAGSGASTLPIDMEKDGFCNVTATDYAANVVKNMQAKYADSSVHFVSADMTKMTGFGDNSVACIVDKGCLDTMLLAPETDLATGTHVWKTLTSDNAADFPDAAAVMSECMRLLQPMGAMILLTYGNPNNRIGLLDWPTTSDHHMWEILECQELSPSAAAPSVAKPFFIYVLQKQLKEA</sequence>
<dbReference type="eggNOG" id="KOG2352">
    <property type="taxonomic scope" value="Eukaryota"/>
</dbReference>
<dbReference type="InParanoid" id="T0RG14"/>
<dbReference type="EMBL" id="JH767193">
    <property type="protein sequence ID" value="EQC28622.1"/>
    <property type="molecule type" value="Genomic_DNA"/>
</dbReference>
<dbReference type="RefSeq" id="XP_008618019.1">
    <property type="nucleotide sequence ID" value="XM_008619797.1"/>
</dbReference>
<reference evidence="6 7" key="1">
    <citation type="submission" date="2012-04" db="EMBL/GenBank/DDBJ databases">
        <title>The Genome Sequence of Saprolegnia declina VS20.</title>
        <authorList>
            <consortium name="The Broad Institute Genome Sequencing Platform"/>
            <person name="Russ C."/>
            <person name="Nusbaum C."/>
            <person name="Tyler B."/>
            <person name="van West P."/>
            <person name="Dieguez-Uribeondo J."/>
            <person name="de Bruijn I."/>
            <person name="Tripathy S."/>
            <person name="Jiang R."/>
            <person name="Young S.K."/>
            <person name="Zeng Q."/>
            <person name="Gargeya S."/>
            <person name="Fitzgerald M."/>
            <person name="Haas B."/>
            <person name="Abouelleil A."/>
            <person name="Alvarado L."/>
            <person name="Arachchi H.M."/>
            <person name="Berlin A."/>
            <person name="Chapman S.B."/>
            <person name="Goldberg J."/>
            <person name="Griggs A."/>
            <person name="Gujja S."/>
            <person name="Hansen M."/>
            <person name="Howarth C."/>
            <person name="Imamovic A."/>
            <person name="Larimer J."/>
            <person name="McCowen C."/>
            <person name="Montmayeur A."/>
            <person name="Murphy C."/>
            <person name="Neiman D."/>
            <person name="Pearson M."/>
            <person name="Priest M."/>
            <person name="Roberts A."/>
            <person name="Saif S."/>
            <person name="Shea T."/>
            <person name="Sisk P."/>
            <person name="Sykes S."/>
            <person name="Wortman J."/>
            <person name="Nusbaum C."/>
            <person name="Birren B."/>
        </authorList>
    </citation>
    <scope>NUCLEOTIDE SEQUENCE [LARGE SCALE GENOMIC DNA]</scope>
    <source>
        <strain evidence="6 7">VS20</strain>
    </source>
</reference>
<evidence type="ECO:0000259" key="5">
    <source>
        <dbReference type="Pfam" id="PF25556"/>
    </source>
</evidence>
<evidence type="ECO:0000313" key="6">
    <source>
        <dbReference type="EMBL" id="EQC28622.1"/>
    </source>
</evidence>
<comment type="similarity">
    <text evidence="1">Belongs to the methyltransferase superfamily.</text>
</comment>
<dbReference type="CDD" id="cd02440">
    <property type="entry name" value="AdoMet_MTases"/>
    <property type="match status" value="1"/>
</dbReference>
<evidence type="ECO:0000256" key="2">
    <source>
        <dbReference type="ARBA" id="ARBA00022603"/>
    </source>
</evidence>